<accession>A0ABD5T8I3</accession>
<gene>
    <name evidence="1" type="ORF">ACFQFD_02460</name>
</gene>
<reference evidence="1 2" key="1">
    <citation type="journal article" date="2019" name="Int. J. Syst. Evol. Microbiol.">
        <title>The Global Catalogue of Microorganisms (GCM) 10K type strain sequencing project: providing services to taxonomists for standard genome sequencing and annotation.</title>
        <authorList>
            <consortium name="The Broad Institute Genomics Platform"/>
            <consortium name="The Broad Institute Genome Sequencing Center for Infectious Disease"/>
            <person name="Wu L."/>
            <person name="Ma J."/>
        </authorList>
    </citation>
    <scope>NUCLEOTIDE SEQUENCE [LARGE SCALE GENOMIC DNA]</scope>
    <source>
        <strain evidence="1 2">SYNS20</strain>
    </source>
</reference>
<evidence type="ECO:0000313" key="2">
    <source>
        <dbReference type="Proteomes" id="UP001596443"/>
    </source>
</evidence>
<keyword evidence="2" id="KW-1185">Reference proteome</keyword>
<dbReference type="AlphaFoldDB" id="A0ABD5T8I3"/>
<name>A0ABD5T8I3_9EURY</name>
<dbReference type="EMBL" id="JBHSWX010000002">
    <property type="protein sequence ID" value="MFC6784891.1"/>
    <property type="molecule type" value="Genomic_DNA"/>
</dbReference>
<dbReference type="Pfam" id="PF08665">
    <property type="entry name" value="PglZ"/>
    <property type="match status" value="1"/>
</dbReference>
<comment type="caution">
    <text evidence="1">The sequence shown here is derived from an EMBL/GenBank/DDBJ whole genome shotgun (WGS) entry which is preliminary data.</text>
</comment>
<dbReference type="GeneID" id="81211617"/>
<sequence>MGDTAARIVTELREKFHRHDVWVWYDSQETYTGAIDDIRSGLAADDINVAVYEDSFLELKHRVWKEDPDLDEQWLFYVPTSKNDAEWFMDIHSLGKQYRTGADVDSSSPASQYLIEHESAIPDEFSTWGQNEATRRKAFFCVLFGTQEDNPAEWILRYLDDPDAYEETIQEYGQTDDWSALLDERYGISASLDPEDIATEILFGEVAVSSPTSRYDELAADERIESKRLCEYWQQHDPATYVEYARSVAAEYDLKTAVLDSGNVDWHSTAFRGIDEGLVRLCLDRLNDADYVDLPEIAADLHSVVSERRRGFWYEEGYAGYWDVLAPALSALDGIGDAQTALDEQVFSPSELHDRYVADWWTVDRDYRQYIQATTEDAAPVPGLSTLKNRITQQYMDFLKAVNRPLAEGLGDEPRLTTPQTQFFDEYAATNEKTAIFICDGLRYELAETLRDELSYDFDHQLEAVSAALPSVTEVGMAAHLPGQLGLAVEDDELQITVDGEPTENKQSRVDRFARAGFEVADLTDILDTPLEDLQTAEPVPRILYSGIIDKLGENIDDDEALARAEGHVTQVQKAIQRLRYAGYERFIVTADHGFLFTDRLSDDLKLDAPDLAPIVKRRFAAADVDTPLVGDAEYITLESAALESLGIDAPNVQFLFPRSVACFRARGGNMRYFHGGISIQELLVPCLTVTTEELDESASISYDVSIPDPITNTIVSIDVEAKSEQVSFDRTPTLEIRASIDDEPVADPVELEISPGSNSASIRLKQGALAGESSVTFELVSTDTRETIERRSVALDLLFGDDDMGFDV</sequence>
<organism evidence="1 2">
    <name type="scientific">Halobaculum halobium</name>
    <dbReference type="NCBI Taxonomy" id="3032281"/>
    <lineage>
        <taxon>Archaea</taxon>
        <taxon>Methanobacteriati</taxon>
        <taxon>Methanobacteriota</taxon>
        <taxon>Stenosarchaea group</taxon>
        <taxon>Halobacteria</taxon>
        <taxon>Halobacteriales</taxon>
        <taxon>Haloferacaceae</taxon>
        <taxon>Halobaculum</taxon>
    </lineage>
</organism>
<dbReference type="RefSeq" id="WP_284063813.1">
    <property type="nucleotide sequence ID" value="NZ_CP126160.1"/>
</dbReference>
<protein>
    <submittedName>
        <fullName evidence="1">PglZ domain-containing protein</fullName>
    </submittedName>
</protein>
<dbReference type="Proteomes" id="UP001596443">
    <property type="component" value="Unassembled WGS sequence"/>
</dbReference>
<evidence type="ECO:0000313" key="1">
    <source>
        <dbReference type="EMBL" id="MFC6784891.1"/>
    </source>
</evidence>
<proteinExistence type="predicted"/>